<keyword evidence="3" id="KW-1185">Reference proteome</keyword>
<proteinExistence type="predicted"/>
<keyword evidence="1" id="KW-0732">Signal</keyword>
<dbReference type="EMBL" id="CM003610">
    <property type="protein sequence ID" value="KYP62075.1"/>
    <property type="molecule type" value="Genomic_DNA"/>
</dbReference>
<accession>A0A151T4X0</accession>
<reference evidence="2 3" key="1">
    <citation type="journal article" date="2012" name="Nat. Biotechnol.">
        <title>Draft genome sequence of pigeonpea (Cajanus cajan), an orphan legume crop of resource-poor farmers.</title>
        <authorList>
            <person name="Varshney R.K."/>
            <person name="Chen W."/>
            <person name="Li Y."/>
            <person name="Bharti A.K."/>
            <person name="Saxena R.K."/>
            <person name="Schlueter J.A."/>
            <person name="Donoghue M.T."/>
            <person name="Azam S."/>
            <person name="Fan G."/>
            <person name="Whaley A.M."/>
            <person name="Farmer A.D."/>
            <person name="Sheridan J."/>
            <person name="Iwata A."/>
            <person name="Tuteja R."/>
            <person name="Penmetsa R.V."/>
            <person name="Wu W."/>
            <person name="Upadhyaya H.D."/>
            <person name="Yang S.P."/>
            <person name="Shah T."/>
            <person name="Saxena K.B."/>
            <person name="Michael T."/>
            <person name="McCombie W.R."/>
            <person name="Yang B."/>
            <person name="Zhang G."/>
            <person name="Yang H."/>
            <person name="Wang J."/>
            <person name="Spillane C."/>
            <person name="Cook D.R."/>
            <person name="May G.D."/>
            <person name="Xu X."/>
            <person name="Jackson S.A."/>
        </authorList>
    </citation>
    <scope>NUCLEOTIDE SEQUENCE [LARGE SCALE GENOMIC DNA]</scope>
    <source>
        <strain evidence="3">cv. Asha</strain>
    </source>
</reference>
<evidence type="ECO:0000256" key="1">
    <source>
        <dbReference type="SAM" id="SignalP"/>
    </source>
</evidence>
<gene>
    <name evidence="2" type="ORF">KK1_016596</name>
</gene>
<dbReference type="Proteomes" id="UP000075243">
    <property type="component" value="Chromosome 8"/>
</dbReference>
<protein>
    <submittedName>
        <fullName evidence="2">Uncharacterized protein</fullName>
    </submittedName>
</protein>
<sequence>WRWCLSWCRLTTITAATTAMFPRPHSEEHHKQDDHQKKYDTITGPFPGVFLVLPCSLQLLSSSAHKRMSSCHMALNIIQLLTLMLHQHCHVKEHLVQLLETLLQIFDSIMPLLNLIDGVQNSTPALLLNGLLKEEIRRKQKLTSGDQAIEGVVIRILAGDGEVASLHGLPVLGRHKVANLVEGLHGVLELLLQAVDDGGAGPVGGGTGSAARQVAVGGVGAVEGLELELDELGLLEGERNVGVHARAEVLDGLGVVQRLALLVAALEAPRQLLQLLQLLLHALHVLEELVQVHLPAAPPDARHLHHVLVVLRRGLLAAEAREGTRD</sequence>
<feature type="signal peptide" evidence="1">
    <location>
        <begin position="1"/>
        <end position="19"/>
    </location>
</feature>
<organism evidence="2 3">
    <name type="scientific">Cajanus cajan</name>
    <name type="common">Pigeon pea</name>
    <name type="synonym">Cajanus indicus</name>
    <dbReference type="NCBI Taxonomy" id="3821"/>
    <lineage>
        <taxon>Eukaryota</taxon>
        <taxon>Viridiplantae</taxon>
        <taxon>Streptophyta</taxon>
        <taxon>Embryophyta</taxon>
        <taxon>Tracheophyta</taxon>
        <taxon>Spermatophyta</taxon>
        <taxon>Magnoliopsida</taxon>
        <taxon>eudicotyledons</taxon>
        <taxon>Gunneridae</taxon>
        <taxon>Pentapetalae</taxon>
        <taxon>rosids</taxon>
        <taxon>fabids</taxon>
        <taxon>Fabales</taxon>
        <taxon>Fabaceae</taxon>
        <taxon>Papilionoideae</taxon>
        <taxon>50 kb inversion clade</taxon>
        <taxon>NPAAA clade</taxon>
        <taxon>indigoferoid/millettioid clade</taxon>
        <taxon>Phaseoleae</taxon>
        <taxon>Cajanus</taxon>
    </lineage>
</organism>
<evidence type="ECO:0000313" key="2">
    <source>
        <dbReference type="EMBL" id="KYP62075.1"/>
    </source>
</evidence>
<evidence type="ECO:0000313" key="3">
    <source>
        <dbReference type="Proteomes" id="UP000075243"/>
    </source>
</evidence>
<dbReference type="AlphaFoldDB" id="A0A151T4X0"/>
<dbReference type="Gramene" id="C.cajan_16123.t">
    <property type="protein sequence ID" value="C.cajan_16123.t"/>
    <property type="gene ID" value="C.cajan_16123"/>
</dbReference>
<feature type="chain" id="PRO_5007588905" evidence="1">
    <location>
        <begin position="20"/>
        <end position="326"/>
    </location>
</feature>
<name>A0A151T4X0_CAJCA</name>
<dbReference type="OMA" id="WRWRCAT"/>
<feature type="non-terminal residue" evidence="2">
    <location>
        <position position="1"/>
    </location>
</feature>